<dbReference type="EMBL" id="JAPNNL010000011">
    <property type="protein sequence ID" value="MDA0632752.1"/>
    <property type="molecule type" value="Genomic_DNA"/>
</dbReference>
<comment type="similarity">
    <text evidence="2">Belongs to the Orn/Lys/Arg decarboxylase class-II family.</text>
</comment>
<dbReference type="Gene3D" id="3.20.20.10">
    <property type="entry name" value="Alanine racemase"/>
    <property type="match status" value="1"/>
</dbReference>
<keyword evidence="4" id="KW-0456">Lyase</keyword>
<protein>
    <recommendedName>
        <fullName evidence="5">Orn/DAP/Arg decarboxylase 2 N-terminal domain-containing protein</fullName>
    </recommendedName>
</protein>
<proteinExistence type="inferred from homology"/>
<dbReference type="PRINTS" id="PR01179">
    <property type="entry name" value="ODADCRBXLASE"/>
</dbReference>
<sequence>MLSRELAGEVAGWAEQEGVGTPAFLFAPATLRAGVAELRTRLGARISYATKANAHPLVLRALDPLVEEFNVTNPGHLATLLDLGVSPERIAYLNPVFTPRTLERVLAAGVTRFVVDDARGLEMLPETARITLRLRPPDAGESTRSLVRFGNTPDVLAGLAERAAERGMEIEALSFFVGTAGEGMERGLPYLGGVDLLMGLRDRLAQAGVTVPAINIGGGFPGSRDRFHHDHPDFFQRIAAALPTGVDVLCEPGRYLCQPAMALLSRVVADRVVAGRRLVHLDASAYAGLFETTFIEPEAGLEITTRRSGDPAPAAVLGPVMDSFDVIARDAALPPMTEGDLVVMPNTGAYAWGYTAPVEGLSPAEVVELPPDLSEGFAKAWFGSSL</sequence>
<dbReference type="InterPro" id="IPR002433">
    <property type="entry name" value="Orn_de-COase"/>
</dbReference>
<dbReference type="RefSeq" id="WP_270153535.1">
    <property type="nucleotide sequence ID" value="NZ_JAPNNL010000011.1"/>
</dbReference>
<evidence type="ECO:0000256" key="4">
    <source>
        <dbReference type="ARBA" id="ARBA00023239"/>
    </source>
</evidence>
<feature type="domain" description="Orn/DAP/Arg decarboxylase 2 N-terminal" evidence="5">
    <location>
        <begin position="38"/>
        <end position="256"/>
    </location>
</feature>
<organism evidence="6 7">
    <name type="scientific">Nonomuraea corallina</name>
    <dbReference type="NCBI Taxonomy" id="2989783"/>
    <lineage>
        <taxon>Bacteria</taxon>
        <taxon>Bacillati</taxon>
        <taxon>Actinomycetota</taxon>
        <taxon>Actinomycetes</taxon>
        <taxon>Streptosporangiales</taxon>
        <taxon>Streptosporangiaceae</taxon>
        <taxon>Nonomuraea</taxon>
    </lineage>
</organism>
<evidence type="ECO:0000256" key="1">
    <source>
        <dbReference type="ARBA" id="ARBA00001933"/>
    </source>
</evidence>
<gene>
    <name evidence="6" type="ORF">OUY22_04930</name>
</gene>
<dbReference type="InterPro" id="IPR000183">
    <property type="entry name" value="Orn/DAP/Arg_de-COase"/>
</dbReference>
<reference evidence="6" key="1">
    <citation type="submission" date="2022-11" db="EMBL/GenBank/DDBJ databases">
        <title>Nonomuraea corallina sp. nov., a new species of the genus Nonomuraea isolated from sea side sediment in Thai sea.</title>
        <authorList>
            <person name="Ngamcharungchit C."/>
            <person name="Matsumoto A."/>
            <person name="Suriyachadkun C."/>
            <person name="Panbangred W."/>
            <person name="Inahashi Y."/>
            <person name="Intra B."/>
        </authorList>
    </citation>
    <scope>NUCLEOTIDE SEQUENCE</scope>
    <source>
        <strain evidence="6">MCN248</strain>
    </source>
</reference>
<dbReference type="SUPFAM" id="SSF50621">
    <property type="entry name" value="Alanine racemase C-terminal domain-like"/>
    <property type="match status" value="1"/>
</dbReference>
<evidence type="ECO:0000259" key="5">
    <source>
        <dbReference type="Pfam" id="PF02784"/>
    </source>
</evidence>
<dbReference type="InterPro" id="IPR022644">
    <property type="entry name" value="De-COase2_N"/>
</dbReference>
<dbReference type="PANTHER" id="PTHR11482">
    <property type="entry name" value="ARGININE/DIAMINOPIMELATE/ORNITHINE DECARBOXYLASE"/>
    <property type="match status" value="1"/>
</dbReference>
<dbReference type="InterPro" id="IPR029066">
    <property type="entry name" value="PLP-binding_barrel"/>
</dbReference>
<name>A0ABT4S6C5_9ACTN</name>
<dbReference type="InterPro" id="IPR009006">
    <property type="entry name" value="Ala_racemase/Decarboxylase_C"/>
</dbReference>
<evidence type="ECO:0000256" key="2">
    <source>
        <dbReference type="ARBA" id="ARBA00008872"/>
    </source>
</evidence>
<evidence type="ECO:0000256" key="3">
    <source>
        <dbReference type="ARBA" id="ARBA00022898"/>
    </source>
</evidence>
<keyword evidence="7" id="KW-1185">Reference proteome</keyword>
<dbReference type="SUPFAM" id="SSF51419">
    <property type="entry name" value="PLP-binding barrel"/>
    <property type="match status" value="1"/>
</dbReference>
<dbReference type="Proteomes" id="UP001144036">
    <property type="component" value="Unassembled WGS sequence"/>
</dbReference>
<dbReference type="PANTHER" id="PTHR11482:SF6">
    <property type="entry name" value="ORNITHINE DECARBOXYLASE 1-RELATED"/>
    <property type="match status" value="1"/>
</dbReference>
<comment type="caution">
    <text evidence="6">The sequence shown here is derived from an EMBL/GenBank/DDBJ whole genome shotgun (WGS) entry which is preliminary data.</text>
</comment>
<dbReference type="Gene3D" id="2.40.37.10">
    <property type="entry name" value="Lyase, Ornithine Decarboxylase, Chain A, domain 1"/>
    <property type="match status" value="1"/>
</dbReference>
<evidence type="ECO:0000313" key="6">
    <source>
        <dbReference type="EMBL" id="MDA0632752.1"/>
    </source>
</evidence>
<dbReference type="Pfam" id="PF02784">
    <property type="entry name" value="Orn_Arg_deC_N"/>
    <property type="match status" value="1"/>
</dbReference>
<comment type="cofactor">
    <cofactor evidence="1">
        <name>pyridoxal 5'-phosphate</name>
        <dbReference type="ChEBI" id="CHEBI:597326"/>
    </cofactor>
</comment>
<keyword evidence="3" id="KW-0663">Pyridoxal phosphate</keyword>
<accession>A0ABT4S6C5</accession>
<evidence type="ECO:0000313" key="7">
    <source>
        <dbReference type="Proteomes" id="UP001144036"/>
    </source>
</evidence>